<proteinExistence type="predicted"/>
<keyword evidence="1" id="KW-1185">Reference proteome</keyword>
<reference evidence="2" key="1">
    <citation type="submission" date="2025-08" db="UniProtKB">
        <authorList>
            <consortium name="RefSeq"/>
        </authorList>
    </citation>
    <scope>IDENTIFICATION</scope>
</reference>
<organism evidence="1 2">
    <name type="scientific">Pogonomyrmex barbatus</name>
    <name type="common">red harvester ant</name>
    <dbReference type="NCBI Taxonomy" id="144034"/>
    <lineage>
        <taxon>Eukaryota</taxon>
        <taxon>Metazoa</taxon>
        <taxon>Ecdysozoa</taxon>
        <taxon>Arthropoda</taxon>
        <taxon>Hexapoda</taxon>
        <taxon>Insecta</taxon>
        <taxon>Pterygota</taxon>
        <taxon>Neoptera</taxon>
        <taxon>Endopterygota</taxon>
        <taxon>Hymenoptera</taxon>
        <taxon>Apocrita</taxon>
        <taxon>Aculeata</taxon>
        <taxon>Formicoidea</taxon>
        <taxon>Formicidae</taxon>
        <taxon>Myrmicinae</taxon>
        <taxon>Pogonomyrmex</taxon>
    </lineage>
</organism>
<protein>
    <submittedName>
        <fullName evidence="2">Titin-like</fullName>
    </submittedName>
</protein>
<evidence type="ECO:0000313" key="1">
    <source>
        <dbReference type="Proteomes" id="UP000504615"/>
    </source>
</evidence>
<gene>
    <name evidence="2" type="primary">LOC105430693</name>
</gene>
<dbReference type="OrthoDB" id="7685821at2759"/>
<accession>A0A6I9WSJ9</accession>
<dbReference type="AlphaFoldDB" id="A0A6I9WSJ9"/>
<dbReference type="GeneID" id="105430693"/>
<dbReference type="KEGG" id="pbar:105430693"/>
<dbReference type="RefSeq" id="XP_011642670.1">
    <property type="nucleotide sequence ID" value="XM_011644368.2"/>
</dbReference>
<dbReference type="Proteomes" id="UP000504615">
    <property type="component" value="Unplaced"/>
</dbReference>
<evidence type="ECO:0000313" key="2">
    <source>
        <dbReference type="RefSeq" id="XP_011642670.1"/>
    </source>
</evidence>
<name>A0A6I9WSJ9_9HYME</name>
<sequence length="517" mass="60853">MKFCHFQWMLSQKTHEIFRTKDIETESIQEQIVTKEFPVNSIEKIADRIDKEIDLNRKRIDREPAIIQEEIDIPSEKILDIDYVEEKIDLNEKKLDQEVVIIEKEIDIPSEKIPDIDYVEEKIDLNEKKLDQEVVIIEKEIDIPSEKIPDIDYVEEKIDLNEKKVDEEVVIIEKEIDIPSEKIPDIDYVEEKIDLNEKKLDQEVVIEKEIDIPEKIPDIDYVEEKIDLNGEKLKREDEEHVIIQEEAVPIKRITDEKIDFVEKEDSIVERVTVEPAEEVLVAIEKQEIIEDEIERAPAAQIDLEISQELEKDLELKELEEYVEEEEEGITDYEKFIDEELRELLPAVIAREIPEEPREVERREISRNAVALYNGIDRERPVRAPREPEAVTAMPEERPVREEIPARALEDSIIDRIVSREPAPVVADVCDETYCLVWKQRERIIRKLKERQRIIDHYYLTKDFSYFEDVCTCSLACMVYTLSRDPFVRSIFASLALFAVGLKLCSELDAWEMPSRVS</sequence>